<dbReference type="GO" id="GO:0016787">
    <property type="term" value="F:hydrolase activity"/>
    <property type="evidence" value="ECO:0007669"/>
    <property type="project" value="InterPro"/>
</dbReference>
<gene>
    <name evidence="2" type="ORF">SAMN05421812_107230</name>
</gene>
<dbReference type="PANTHER" id="PTHR46546">
    <property type="entry name" value="SHEWANELLA-LIKE PROTEIN PHOSPHATASE 1"/>
    <property type="match status" value="1"/>
</dbReference>
<dbReference type="EMBL" id="FZPH01000007">
    <property type="protein sequence ID" value="SNT49630.1"/>
    <property type="molecule type" value="Genomic_DNA"/>
</dbReference>
<evidence type="ECO:0000313" key="3">
    <source>
        <dbReference type="Proteomes" id="UP000198362"/>
    </source>
</evidence>
<dbReference type="AlphaFoldDB" id="A0A239N4G0"/>
<reference evidence="2 3" key="1">
    <citation type="submission" date="2017-06" db="EMBL/GenBank/DDBJ databases">
        <authorList>
            <person name="Kim H.J."/>
            <person name="Triplett B.A."/>
        </authorList>
    </citation>
    <scope>NUCLEOTIDE SEQUENCE [LARGE SCALE GENOMIC DNA]</scope>
    <source>
        <strain evidence="2 3">CGMCC 4.5593</strain>
    </source>
</reference>
<evidence type="ECO:0000259" key="1">
    <source>
        <dbReference type="Pfam" id="PF00149"/>
    </source>
</evidence>
<dbReference type="RefSeq" id="WP_089250819.1">
    <property type="nucleotide sequence ID" value="NZ_FZPH01000007.1"/>
</dbReference>
<keyword evidence="3" id="KW-1185">Reference proteome</keyword>
<dbReference type="InterPro" id="IPR029052">
    <property type="entry name" value="Metallo-depent_PP-like"/>
</dbReference>
<feature type="domain" description="Calcineurin-like phosphoesterase" evidence="1">
    <location>
        <begin position="3"/>
        <end position="217"/>
    </location>
</feature>
<evidence type="ECO:0000313" key="2">
    <source>
        <dbReference type="EMBL" id="SNT49630.1"/>
    </source>
</evidence>
<organism evidence="2 3">
    <name type="scientific">Asanoa hainanensis</name>
    <dbReference type="NCBI Taxonomy" id="560556"/>
    <lineage>
        <taxon>Bacteria</taxon>
        <taxon>Bacillati</taxon>
        <taxon>Actinomycetota</taxon>
        <taxon>Actinomycetes</taxon>
        <taxon>Micromonosporales</taxon>
        <taxon>Micromonosporaceae</taxon>
        <taxon>Asanoa</taxon>
    </lineage>
</organism>
<proteinExistence type="predicted"/>
<sequence>MPPLFVIADIHGHREELVSALRAAGLVDGAGRWAGGDARLWLLGDYVDRGPDGLGVIDDIRALESAAAAAGGEVRALLGNHEAQLLAAHRFGAAPVPGWDDPDGFRGGWARFGGREADLRRLTPDHISWIARLPAVALVDGHLLVHSDTLGYLEFGSTIAQINAAVGTALRSTDVASWLTFCGRLSGRNAFRDADPTPAVSRLLSTLGGDVIVHGHSTLTKHFGVQEVKEGLWYADKRVLAIDGGVYEGGRLLLTRLISPVRGSGMALGGEFRAAGAAYCRSHGHRCLVLVRST</sequence>
<dbReference type="SUPFAM" id="SSF56300">
    <property type="entry name" value="Metallo-dependent phosphatases"/>
    <property type="match status" value="1"/>
</dbReference>
<protein>
    <submittedName>
        <fullName evidence="2">Calcineurin-like phosphoesterase</fullName>
    </submittedName>
</protein>
<name>A0A239N4G0_9ACTN</name>
<dbReference type="Gene3D" id="3.60.21.10">
    <property type="match status" value="1"/>
</dbReference>
<dbReference type="Pfam" id="PF00149">
    <property type="entry name" value="Metallophos"/>
    <property type="match status" value="1"/>
</dbReference>
<dbReference type="InterPro" id="IPR004843">
    <property type="entry name" value="Calcineurin-like_PHP"/>
</dbReference>
<dbReference type="PANTHER" id="PTHR46546:SF4">
    <property type="entry name" value="SHEWANELLA-LIKE PROTEIN PHOSPHATASE 1"/>
    <property type="match status" value="1"/>
</dbReference>
<dbReference type="Proteomes" id="UP000198362">
    <property type="component" value="Unassembled WGS sequence"/>
</dbReference>
<accession>A0A239N4G0</accession>
<dbReference type="OrthoDB" id="3454432at2"/>